<feature type="region of interest" description="Disordered" evidence="1">
    <location>
        <begin position="1004"/>
        <end position="1180"/>
    </location>
</feature>
<feature type="compositionally biased region" description="Pro residues" evidence="1">
    <location>
        <begin position="222"/>
        <end position="239"/>
    </location>
</feature>
<feature type="region of interest" description="Disordered" evidence="1">
    <location>
        <begin position="2017"/>
        <end position="2037"/>
    </location>
</feature>
<feature type="region of interest" description="Disordered" evidence="1">
    <location>
        <begin position="2081"/>
        <end position="2109"/>
    </location>
</feature>
<feature type="compositionally biased region" description="Polar residues" evidence="1">
    <location>
        <begin position="1063"/>
        <end position="1078"/>
    </location>
</feature>
<feature type="compositionally biased region" description="Polar residues" evidence="1">
    <location>
        <begin position="1813"/>
        <end position="1844"/>
    </location>
</feature>
<feature type="compositionally biased region" description="Low complexity" evidence="1">
    <location>
        <begin position="1845"/>
        <end position="1858"/>
    </location>
</feature>
<feature type="region of interest" description="Disordered" evidence="1">
    <location>
        <begin position="1455"/>
        <end position="1474"/>
    </location>
</feature>
<evidence type="ECO:0000313" key="2">
    <source>
        <dbReference type="EMBL" id="KAL2088514.1"/>
    </source>
</evidence>
<feature type="compositionally biased region" description="Pro residues" evidence="1">
    <location>
        <begin position="312"/>
        <end position="323"/>
    </location>
</feature>
<feature type="compositionally biased region" description="Basic and acidic residues" evidence="1">
    <location>
        <begin position="2024"/>
        <end position="2037"/>
    </location>
</feature>
<feature type="compositionally biased region" description="Polar residues" evidence="1">
    <location>
        <begin position="1755"/>
        <end position="1778"/>
    </location>
</feature>
<gene>
    <name evidence="2" type="ORF">ACEWY4_015413</name>
</gene>
<feature type="compositionally biased region" description="Pro residues" evidence="1">
    <location>
        <begin position="927"/>
        <end position="939"/>
    </location>
</feature>
<organism evidence="2 3">
    <name type="scientific">Coilia grayii</name>
    <name type="common">Gray's grenadier anchovy</name>
    <dbReference type="NCBI Taxonomy" id="363190"/>
    <lineage>
        <taxon>Eukaryota</taxon>
        <taxon>Metazoa</taxon>
        <taxon>Chordata</taxon>
        <taxon>Craniata</taxon>
        <taxon>Vertebrata</taxon>
        <taxon>Euteleostomi</taxon>
        <taxon>Actinopterygii</taxon>
        <taxon>Neopterygii</taxon>
        <taxon>Teleostei</taxon>
        <taxon>Clupei</taxon>
        <taxon>Clupeiformes</taxon>
        <taxon>Clupeoidei</taxon>
        <taxon>Engraulidae</taxon>
        <taxon>Coilinae</taxon>
        <taxon>Coilia</taxon>
    </lineage>
</organism>
<feature type="compositionally biased region" description="Basic and acidic residues" evidence="1">
    <location>
        <begin position="1093"/>
        <end position="1104"/>
    </location>
</feature>
<feature type="compositionally biased region" description="Basic and acidic residues" evidence="1">
    <location>
        <begin position="1942"/>
        <end position="1993"/>
    </location>
</feature>
<feature type="compositionally biased region" description="Basic and acidic residues" evidence="1">
    <location>
        <begin position="1162"/>
        <end position="1175"/>
    </location>
</feature>
<feature type="compositionally biased region" description="Basic and acidic residues" evidence="1">
    <location>
        <begin position="738"/>
        <end position="747"/>
    </location>
</feature>
<feature type="region of interest" description="Disordered" evidence="1">
    <location>
        <begin position="921"/>
        <end position="975"/>
    </location>
</feature>
<feature type="compositionally biased region" description="Basic residues" evidence="1">
    <location>
        <begin position="37"/>
        <end position="47"/>
    </location>
</feature>
<name>A0ABD1JN51_9TELE</name>
<feature type="compositionally biased region" description="Polar residues" evidence="1">
    <location>
        <begin position="173"/>
        <end position="182"/>
    </location>
</feature>
<sequence>MVMAVSFSNGPHPDLEPSQYPPPLLPKPGRDNARLQKLIKRSAKKKSASSSQTPIPFRSSLSPVNEISDLELSDTCTPPRTPDVTPYGSTLNLNCFSARPLYQQPSTPYSCQRNSPYFGTGAAPPQPFSTLSCGPERPVAPLYACSSFLFDDATPIDESPNPEPPVKAHEPVTSGQTITPSPAGQRLSGVCPTLPTFKLQISAPAASSLTAAGPTQVYTGPSQPPPQPPPQFQPQPLAPGPSAQAFTQGPFNSTNGVPFPRASPGQQSSGYLQRHLSTSTLTLAPALPQVPPPISTTLKHVSVQESYGPSVAVPPPGLPPGQQQPPTVSSAPIHTLGNALPPSISNQLITPPGQQQAPTVPSAPIQTPGNILPPSTLNQLITPPGQQQAPTVPSAPIQTTGNILPPSTLNQLITPPGQQQAPTVPSAPIQTPGNILPPSTLNQLITPPGQQQAPTVPSAPIQTLGHALPPSISNQLITPPGQQQAPTVPSAPIQTPGNALLSSISNQLITPPGQQQAPTVPSAPIQTPGNALLSSISNQLITPLGQQQAPPVPTAPTQTLGNALLPSTSNQPLTGSYGLPVAMPPSWQSQEQMPLVAPQNSLAPFAPPQPPIFAQTIGQPHVPVLASVSAANHKPDPLMSTQSAVPMASTLGAPNAPQGLLTNVSKNDNSITNTRLKQAQGQQMVSPQMPNTEKMLKVYTSKATFYEISKPQSLQDITGFNTNYNAYNGASLSTIHREKTPTSEVKKGVASSYELPGSRTPAGRPKTPAFQISRAKTPVFEISKANSQLFAAPPTFASAMDVRSAVRRELQGPISSINIRNDVPAIAPLKTSVPEKIDVAQPNAIDLKDSHKEISQAAKVIAEALPIPKITSDVSLMNTRAMEASQLTATPSVEAVPSELTQGYQIPEALTCETVAQVTVPNKFTTPSPPVPPPPPPPQSQRTPLTPVHWSPRPPSRLLGNQRLNASTSELHKPRAKSTYYGLTPVEYAAYGGIKTYYGPSGNKNQAGEAPKSCLDDLSSPKTVDTSSQDTNSLEANKHEKISQQVAGAKNMQIEVQGETKRSTSMIHLSTSQNSSEVTTSSDKTTDQTKTPGSEEKDTDEAVSRKAQSAPAVDISQPNAPVLAQQNDTAQSPCRGPVLASSKNSIEQTTETFVANESAPSAREDPKASSLKDSKTLSTSVLSHGQSMSIYPLQKTTVNTIGPHAPQMAVNPMAQNISQSSQHIEEQTSTSTQQIMVSKSGSLNSQPHPMSSALAKTQSVTTKNLAETTDANSVSMLASTNAATTKMTVSKSRVESTVSQSITHTKVSTIETNTETIVKSANSEPIKALPENISSVTKSTDLISSVISTNNNHPLKMLTGNNSSNLSQDAKPSSSLASLQPPSKPDNTGSGLLSMIKTGTETLSTSDSKTDTLTKSVTYSKGLANTFSDFTTAVKKSTSSSTNTRSTPTIIRKTPLTPTMERGGTSTPNVNMRTSLTPTLDRRTIPTPTFDRRTVSTPVMDRRTTLTPTMERRTPLTPVMDRRTSTTPIMDRRTLSTPTVEKRTSTTPTFDRRSYTTLSTENKVHAKSTMDIRESFQSSTGLMSSGMLSADSKLSAKSTMDIRASVIPTDTEQIISTRPYLSPKIKDKSILTTDSSTNHLGNSNASLLTKEPTTSSVSSLENKHAQNQATNGNTTSASKSDVTVTDIIEKNFDPSIKFSLKPTNDSKPFEQISTDLMQPQNLKHDTSKPIMDLKASSKESSDSKQRTSTPPPSTPAQKQVSATSQLQPPVKTTQAQVSKVTVLPATTEPAQVRITVTAASPVLTAETQAAVITTTPARSKSDISTAAPETQKPSTKTETEPSIETTQPPATASQTQTPGKAAQTAQSSESGDAIKDKAKNVDTDSTVTTDQEKSASSATPAITDKKEASSAAQNAETKAKASLKPKGLKAKLSGWNRLKKHMVVEPEEPKFPETDPETKEAEGDREMGGEGKPEKAAGAKDKPTGKEVVKEQDAPRALKMWDAVLFQMFSTKDNIMKQINASKSEGEGEKKKESKDNQVDIPSFVYHLPVLLYSPRFDARKLKEAAEKPLNKIATMFERGLLQRKTQEEEPKDFNRTARGFGTSKTAEE</sequence>
<evidence type="ECO:0000313" key="3">
    <source>
        <dbReference type="Proteomes" id="UP001591681"/>
    </source>
</evidence>
<feature type="compositionally biased region" description="Polar residues" evidence="1">
    <location>
        <begin position="244"/>
        <end position="256"/>
    </location>
</feature>
<feature type="compositionally biased region" description="Basic and acidic residues" evidence="1">
    <location>
        <begin position="1735"/>
        <end position="1745"/>
    </location>
</feature>
<feature type="region of interest" description="Disordered" evidence="1">
    <location>
        <begin position="1354"/>
        <end position="1394"/>
    </location>
</feature>
<comment type="caution">
    <text evidence="2">The sequence shown here is derived from an EMBL/GenBank/DDBJ whole genome shotgun (WGS) entry which is preliminary data.</text>
</comment>
<reference evidence="2 3" key="1">
    <citation type="submission" date="2024-09" db="EMBL/GenBank/DDBJ databases">
        <title>A chromosome-level genome assembly of Gray's grenadier anchovy, Coilia grayii.</title>
        <authorList>
            <person name="Fu Z."/>
        </authorList>
    </citation>
    <scope>NUCLEOTIDE SEQUENCE [LARGE SCALE GENOMIC DNA]</scope>
    <source>
        <strain evidence="2">G4</strain>
        <tissue evidence="2">Muscle</tissue>
    </source>
</reference>
<feature type="region of interest" description="Disordered" evidence="1">
    <location>
        <begin position="1813"/>
        <end position="1993"/>
    </location>
</feature>
<dbReference type="EMBL" id="JBHFQA010000013">
    <property type="protein sequence ID" value="KAL2088514.1"/>
    <property type="molecule type" value="Genomic_DNA"/>
</dbReference>
<feature type="compositionally biased region" description="Polar residues" evidence="1">
    <location>
        <begin position="1141"/>
        <end position="1159"/>
    </location>
</feature>
<feature type="compositionally biased region" description="Low complexity" evidence="1">
    <location>
        <begin position="1079"/>
        <end position="1091"/>
    </location>
</feature>
<feature type="region of interest" description="Disordered" evidence="1">
    <location>
        <begin position="544"/>
        <end position="571"/>
    </location>
</feature>
<feature type="region of interest" description="Disordered" evidence="1">
    <location>
        <begin position="1696"/>
        <end position="1778"/>
    </location>
</feature>
<feature type="compositionally biased region" description="Low complexity" evidence="1">
    <location>
        <begin position="1370"/>
        <end position="1381"/>
    </location>
</feature>
<feature type="region of interest" description="Disordered" evidence="1">
    <location>
        <begin position="154"/>
        <end position="189"/>
    </location>
</feature>
<feature type="region of interest" description="Disordered" evidence="1">
    <location>
        <begin position="212"/>
        <end position="271"/>
    </location>
</feature>
<feature type="region of interest" description="Disordered" evidence="1">
    <location>
        <begin position="738"/>
        <end position="768"/>
    </location>
</feature>
<feature type="region of interest" description="Disordered" evidence="1">
    <location>
        <begin position="306"/>
        <end position="529"/>
    </location>
</feature>
<feature type="compositionally biased region" description="Polar residues" evidence="1">
    <location>
        <begin position="1354"/>
        <end position="1368"/>
    </location>
</feature>
<dbReference type="Pfam" id="PF15485">
    <property type="entry name" value="DUF4643"/>
    <property type="match status" value="1"/>
</dbReference>
<feature type="compositionally biased region" description="Polar residues" evidence="1">
    <location>
        <begin position="471"/>
        <end position="529"/>
    </location>
</feature>
<feature type="region of interest" description="Disordered" evidence="1">
    <location>
        <begin position="1632"/>
        <end position="1680"/>
    </location>
</feature>
<evidence type="ECO:0000256" key="1">
    <source>
        <dbReference type="SAM" id="MobiDB-lite"/>
    </source>
</evidence>
<dbReference type="PANTHER" id="PTHR38004:SF1">
    <property type="entry name" value="PROLINE-RICH PROTEIN 33"/>
    <property type="match status" value="1"/>
</dbReference>
<protein>
    <submittedName>
        <fullName evidence="2">Uncharacterized protein</fullName>
    </submittedName>
</protein>
<feature type="compositionally biased region" description="Basic and acidic residues" evidence="1">
    <location>
        <begin position="1872"/>
        <end position="1882"/>
    </location>
</feature>
<feature type="compositionally biased region" description="Polar residues" evidence="1">
    <location>
        <begin position="1883"/>
        <end position="1900"/>
    </location>
</feature>
<accession>A0ABD1JN51</accession>
<proteinExistence type="predicted"/>
<dbReference type="InterPro" id="IPR028004">
    <property type="entry name" value="DUF4643"/>
</dbReference>
<feature type="region of interest" description="Disordered" evidence="1">
    <location>
        <begin position="1"/>
        <end position="61"/>
    </location>
</feature>
<keyword evidence="3" id="KW-1185">Reference proteome</keyword>
<dbReference type="PANTHER" id="PTHR38004">
    <property type="entry name" value="PROLINE-RICH PROTEIN 33"/>
    <property type="match status" value="1"/>
</dbReference>
<feature type="compositionally biased region" description="Basic and acidic residues" evidence="1">
    <location>
        <begin position="2085"/>
        <end position="2096"/>
    </location>
</feature>
<feature type="compositionally biased region" description="Polar residues" evidence="1">
    <location>
        <begin position="1020"/>
        <end position="1035"/>
    </location>
</feature>
<feature type="compositionally biased region" description="Polar residues" evidence="1">
    <location>
        <begin position="343"/>
        <end position="455"/>
    </location>
</feature>
<dbReference type="Proteomes" id="UP001591681">
    <property type="component" value="Unassembled WGS sequence"/>
</dbReference>
<feature type="compositionally biased region" description="Polar residues" evidence="1">
    <location>
        <begin position="1116"/>
        <end position="1132"/>
    </location>
</feature>
<feature type="compositionally biased region" description="Polar residues" evidence="1">
    <location>
        <begin position="1464"/>
        <end position="1474"/>
    </location>
</feature>
<feature type="compositionally biased region" description="Polar residues" evidence="1">
    <location>
        <begin position="1701"/>
        <end position="1721"/>
    </location>
</feature>